<feature type="compositionally biased region" description="Basic and acidic residues" evidence="1">
    <location>
        <begin position="574"/>
        <end position="592"/>
    </location>
</feature>
<dbReference type="Proteomes" id="UP001153076">
    <property type="component" value="Unassembled WGS sequence"/>
</dbReference>
<accession>A0A9Q1KZL7</accession>
<keyword evidence="4" id="KW-1185">Reference proteome</keyword>
<evidence type="ECO:0000256" key="1">
    <source>
        <dbReference type="SAM" id="MobiDB-lite"/>
    </source>
</evidence>
<dbReference type="OrthoDB" id="766386at2759"/>
<dbReference type="PANTHER" id="PTHR33349">
    <property type="entry name" value="EMB|CAB62594.1"/>
    <property type="match status" value="1"/>
</dbReference>
<feature type="compositionally biased region" description="Low complexity" evidence="1">
    <location>
        <begin position="594"/>
        <end position="607"/>
    </location>
</feature>
<dbReference type="EMBL" id="JAKOGI010000009">
    <property type="protein sequence ID" value="KAJ8451427.1"/>
    <property type="molecule type" value="Genomic_DNA"/>
</dbReference>
<feature type="compositionally biased region" description="Basic and acidic residues" evidence="1">
    <location>
        <begin position="357"/>
        <end position="367"/>
    </location>
</feature>
<reference evidence="3" key="1">
    <citation type="submission" date="2022-04" db="EMBL/GenBank/DDBJ databases">
        <title>Carnegiea gigantea Genome sequencing and assembly v2.</title>
        <authorList>
            <person name="Copetti D."/>
            <person name="Sanderson M.J."/>
            <person name="Burquez A."/>
            <person name="Wojciechowski M.F."/>
        </authorList>
    </citation>
    <scope>NUCLEOTIDE SEQUENCE</scope>
    <source>
        <strain evidence="3">SGP5-SGP5p</strain>
        <tissue evidence="3">Aerial part</tissue>
    </source>
</reference>
<feature type="compositionally biased region" description="Polar residues" evidence="1">
    <location>
        <begin position="451"/>
        <end position="460"/>
    </location>
</feature>
<feature type="region of interest" description="Disordered" evidence="1">
    <location>
        <begin position="684"/>
        <end position="705"/>
    </location>
</feature>
<dbReference type="Pfam" id="PF07839">
    <property type="entry name" value="CaM_binding"/>
    <property type="match status" value="1"/>
</dbReference>
<gene>
    <name evidence="3" type="ORF">Cgig2_017818</name>
</gene>
<organism evidence="3 4">
    <name type="scientific">Carnegiea gigantea</name>
    <dbReference type="NCBI Taxonomy" id="171969"/>
    <lineage>
        <taxon>Eukaryota</taxon>
        <taxon>Viridiplantae</taxon>
        <taxon>Streptophyta</taxon>
        <taxon>Embryophyta</taxon>
        <taxon>Tracheophyta</taxon>
        <taxon>Spermatophyta</taxon>
        <taxon>Magnoliopsida</taxon>
        <taxon>eudicotyledons</taxon>
        <taxon>Gunneridae</taxon>
        <taxon>Pentapetalae</taxon>
        <taxon>Caryophyllales</taxon>
        <taxon>Cactineae</taxon>
        <taxon>Cactaceae</taxon>
        <taxon>Cactoideae</taxon>
        <taxon>Echinocereeae</taxon>
        <taxon>Carnegiea</taxon>
    </lineage>
</organism>
<proteinExistence type="predicted"/>
<dbReference type="GO" id="GO:0005516">
    <property type="term" value="F:calmodulin binding"/>
    <property type="evidence" value="ECO:0007669"/>
    <property type="project" value="InterPro"/>
</dbReference>
<feature type="region of interest" description="Disordered" evidence="1">
    <location>
        <begin position="313"/>
        <end position="396"/>
    </location>
</feature>
<comment type="caution">
    <text evidence="3">The sequence shown here is derived from an EMBL/GenBank/DDBJ whole genome shotgun (WGS) entry which is preliminary data.</text>
</comment>
<evidence type="ECO:0000313" key="4">
    <source>
        <dbReference type="Proteomes" id="UP001153076"/>
    </source>
</evidence>
<dbReference type="AlphaFoldDB" id="A0A9Q1KZL7"/>
<sequence>MIRRRFQSEDETPAQMAEEHAYNTITAENMELESGYIAETSHTSANQGSDDSMDKVKMEFVTGDEDDLDGLTEETVYHIEEEGGDVRNDSDIPDGMTGKTSLTEETTNIFEVHEEDDRHLRLHGGILEGLIAETSVLEISTDSVSGDFRTNCDILECMTITSSPAEQTIDLFDEVSADLGRNDICLPEENNSEDVYVTRTPTLVIMGASHKFAVGSRYLSAPCASYHDFCKAGHKHYLEDPNRCILGTIKGPRPLMRTTGDAISLSKAETRKKALLRRSSLPSPMIGKDPQTHIENMNHCKVDLNHLKLKHSQGEIKPPSAPTCGHSSSRSKTDLQAGKKMVVQSPMLLENSSQPVKETKTRKEAGSHSRVKKEKTKEPLNDPVSSKMPPTQKKSLSMKTRIYKNLPSFAHSKNQSNSKEAKIKKSVLEKTLYVIEPSTDKKLAKRVLKLPSSSKSLQNTEKAKEPMGSPSSPSSPVTLKRPPSVKARLHKNLKSFSPSKHQNKPEQAKITGTVDVPEKTLYMIEPISDKKPLRKALISASSNKSPKSDKKTPRKASISASFSKQLPNTQRTSHVGENKVLKDNKEGTEFDHLSPSSTSESISVVSVAEQPNEPLGENQQDSDSMNIQQISTTTADAPPEPSAARAKSMVNCNRESKMTETCHPDEKDGSSRMVKLRRGTMVALQSADNSPESLPFRSGGHLDDDENTQDEIVCLKKTAWTDDEPRDTKPETAKVLLRHQEVVGKNYNLDLNNVIEETASILVKTRKSKVKALVGAFETVISLRDRKPVVESRVS</sequence>
<feature type="domain" description="Calmodulin-binding" evidence="2">
    <location>
        <begin position="670"/>
        <end position="782"/>
    </location>
</feature>
<name>A0A9Q1KZL7_9CARY</name>
<evidence type="ECO:0000313" key="3">
    <source>
        <dbReference type="EMBL" id="KAJ8451427.1"/>
    </source>
</evidence>
<feature type="region of interest" description="Disordered" evidence="1">
    <location>
        <begin position="526"/>
        <end position="623"/>
    </location>
</feature>
<feature type="compositionally biased region" description="Polar residues" evidence="1">
    <location>
        <begin position="558"/>
        <end position="573"/>
    </location>
</feature>
<evidence type="ECO:0000259" key="2">
    <source>
        <dbReference type="SMART" id="SM01054"/>
    </source>
</evidence>
<dbReference type="SMART" id="SM01054">
    <property type="entry name" value="CaM_binding"/>
    <property type="match status" value="1"/>
</dbReference>
<protein>
    <recommendedName>
        <fullName evidence="2">Calmodulin-binding domain-containing protein</fullName>
    </recommendedName>
</protein>
<dbReference type="PANTHER" id="PTHR33349:SF41">
    <property type="entry name" value="EMB|CAB62594.1"/>
    <property type="match status" value="1"/>
</dbReference>
<feature type="region of interest" description="Disordered" evidence="1">
    <location>
        <begin position="445"/>
        <end position="513"/>
    </location>
</feature>
<dbReference type="InterPro" id="IPR012417">
    <property type="entry name" value="CaM-bd_dom_pln"/>
</dbReference>